<accession>A0A3M7S9N9</accession>
<evidence type="ECO:0000256" key="1">
    <source>
        <dbReference type="SAM" id="Phobius"/>
    </source>
</evidence>
<feature type="transmembrane region" description="Helical" evidence="1">
    <location>
        <begin position="32"/>
        <end position="51"/>
    </location>
</feature>
<keyword evidence="1" id="KW-1133">Transmembrane helix</keyword>
<dbReference type="EMBL" id="REGN01001795">
    <property type="protein sequence ID" value="RNA32481.1"/>
    <property type="molecule type" value="Genomic_DNA"/>
</dbReference>
<keyword evidence="1" id="KW-0812">Transmembrane</keyword>
<proteinExistence type="predicted"/>
<keyword evidence="3" id="KW-1185">Reference proteome</keyword>
<name>A0A3M7S9N9_BRAPC</name>
<gene>
    <name evidence="2" type="ORF">BpHYR1_004492</name>
</gene>
<reference evidence="2 3" key="1">
    <citation type="journal article" date="2018" name="Sci. Rep.">
        <title>Genomic signatures of local adaptation to the degree of environmental predictability in rotifers.</title>
        <authorList>
            <person name="Franch-Gras L."/>
            <person name="Hahn C."/>
            <person name="Garcia-Roger E.M."/>
            <person name="Carmona M.J."/>
            <person name="Serra M."/>
            <person name="Gomez A."/>
        </authorList>
    </citation>
    <scope>NUCLEOTIDE SEQUENCE [LARGE SCALE GENOMIC DNA]</scope>
    <source>
        <strain evidence="2">HYR1</strain>
    </source>
</reference>
<comment type="caution">
    <text evidence="2">The sequence shown here is derived from an EMBL/GenBank/DDBJ whole genome shotgun (WGS) entry which is preliminary data.</text>
</comment>
<evidence type="ECO:0000313" key="3">
    <source>
        <dbReference type="Proteomes" id="UP000276133"/>
    </source>
</evidence>
<sequence length="59" mass="7146">MIYLPFVLKNYSELFEGEVTGSKVAINKNKKMIFLFIFFKNIVYSIFYKRIKTNWNLQN</sequence>
<evidence type="ECO:0000313" key="2">
    <source>
        <dbReference type="EMBL" id="RNA32481.1"/>
    </source>
</evidence>
<dbReference type="AlphaFoldDB" id="A0A3M7S9N9"/>
<protein>
    <submittedName>
        <fullName evidence="2">Uncharacterized protein</fullName>
    </submittedName>
</protein>
<organism evidence="2 3">
    <name type="scientific">Brachionus plicatilis</name>
    <name type="common">Marine rotifer</name>
    <name type="synonym">Brachionus muelleri</name>
    <dbReference type="NCBI Taxonomy" id="10195"/>
    <lineage>
        <taxon>Eukaryota</taxon>
        <taxon>Metazoa</taxon>
        <taxon>Spiralia</taxon>
        <taxon>Gnathifera</taxon>
        <taxon>Rotifera</taxon>
        <taxon>Eurotatoria</taxon>
        <taxon>Monogononta</taxon>
        <taxon>Pseudotrocha</taxon>
        <taxon>Ploima</taxon>
        <taxon>Brachionidae</taxon>
        <taxon>Brachionus</taxon>
    </lineage>
</organism>
<keyword evidence="1" id="KW-0472">Membrane</keyword>
<dbReference type="Proteomes" id="UP000276133">
    <property type="component" value="Unassembled WGS sequence"/>
</dbReference>